<reference evidence="2" key="1">
    <citation type="submission" date="2020-01" db="EMBL/GenBank/DDBJ databases">
        <authorList>
            <person name="Mishra B."/>
        </authorList>
    </citation>
    <scope>NUCLEOTIDE SEQUENCE [LARGE SCALE GENOMIC DNA]</scope>
</reference>
<dbReference type="Proteomes" id="UP000467841">
    <property type="component" value="Unassembled WGS sequence"/>
</dbReference>
<evidence type="ECO:0000313" key="2">
    <source>
        <dbReference type="EMBL" id="CAA7031656.1"/>
    </source>
</evidence>
<name>A0A6D2IWQ9_9BRAS</name>
<sequence length="197" mass="21611">MLSAVGLKIKSSKAHDGGCGAPGFPEIMSIAAETRRKCLKVKSVTVHGVEMGRFELARRQKTERRLVKIIIKDWAMAAEEAREKLLKVFFLKSLTELLSSEPSSSSSEPSSSPQPRGENRTCNTQEVKSIVLALPVSNRHKLIFMKFFSYVRRVEDATGLTQIVNQSGSASGRMDGHVAELNGAKGLMLSWMRACSG</sequence>
<proteinExistence type="predicted"/>
<gene>
    <name evidence="2" type="ORF">MERR_LOCUS18891</name>
</gene>
<protein>
    <submittedName>
        <fullName evidence="2">Uncharacterized protein</fullName>
    </submittedName>
</protein>
<dbReference type="EMBL" id="CACVBM020001108">
    <property type="protein sequence ID" value="CAA7031656.1"/>
    <property type="molecule type" value="Genomic_DNA"/>
</dbReference>
<accession>A0A6D2IWQ9</accession>
<evidence type="ECO:0000256" key="1">
    <source>
        <dbReference type="SAM" id="MobiDB-lite"/>
    </source>
</evidence>
<comment type="caution">
    <text evidence="2">The sequence shown here is derived from an EMBL/GenBank/DDBJ whole genome shotgun (WGS) entry which is preliminary data.</text>
</comment>
<feature type="region of interest" description="Disordered" evidence="1">
    <location>
        <begin position="100"/>
        <end position="122"/>
    </location>
</feature>
<evidence type="ECO:0000313" key="3">
    <source>
        <dbReference type="Proteomes" id="UP000467841"/>
    </source>
</evidence>
<keyword evidence="3" id="KW-1185">Reference proteome</keyword>
<organism evidence="2 3">
    <name type="scientific">Microthlaspi erraticum</name>
    <dbReference type="NCBI Taxonomy" id="1685480"/>
    <lineage>
        <taxon>Eukaryota</taxon>
        <taxon>Viridiplantae</taxon>
        <taxon>Streptophyta</taxon>
        <taxon>Embryophyta</taxon>
        <taxon>Tracheophyta</taxon>
        <taxon>Spermatophyta</taxon>
        <taxon>Magnoliopsida</taxon>
        <taxon>eudicotyledons</taxon>
        <taxon>Gunneridae</taxon>
        <taxon>Pentapetalae</taxon>
        <taxon>rosids</taxon>
        <taxon>malvids</taxon>
        <taxon>Brassicales</taxon>
        <taxon>Brassicaceae</taxon>
        <taxon>Coluteocarpeae</taxon>
        <taxon>Microthlaspi</taxon>
    </lineage>
</organism>
<dbReference type="AlphaFoldDB" id="A0A6D2IWQ9"/>
<feature type="compositionally biased region" description="Low complexity" evidence="1">
    <location>
        <begin position="100"/>
        <end position="113"/>
    </location>
</feature>